<evidence type="ECO:0000313" key="2">
    <source>
        <dbReference type="Proteomes" id="UP000265618"/>
    </source>
</evidence>
<gene>
    <name evidence="1" type="ORF">KIPB_011671</name>
</gene>
<dbReference type="EMBL" id="BDIP01004842">
    <property type="protein sequence ID" value="GIQ89247.1"/>
    <property type="molecule type" value="Genomic_DNA"/>
</dbReference>
<dbReference type="AlphaFoldDB" id="A0A9K3GNB4"/>
<protein>
    <submittedName>
        <fullName evidence="1">Uncharacterized protein</fullName>
    </submittedName>
</protein>
<accession>A0A9K3GNB4</accession>
<dbReference type="Proteomes" id="UP000265618">
    <property type="component" value="Unassembled WGS sequence"/>
</dbReference>
<proteinExistence type="predicted"/>
<evidence type="ECO:0000313" key="1">
    <source>
        <dbReference type="EMBL" id="GIQ89247.1"/>
    </source>
</evidence>
<sequence>NASELLASGLIDTLLCTFSGYTRQDWGAHTQDVRVGVLFECLASVCCIDSLRAYILRPTAKDVPGFVTTVRNKYGAPDVRCNPSLYVDAEEMDGIVKVLYNLTLSSNDSLFVEIDDLCIGSTVTHWLTDSGVYLDDEANHTCALVLVNLAGRSALLAPFFETEADLSSIRRMVESLVESGQTESHIPLMPSEDAAVCMGLLASSLPFRVACAAMAIWSHSRNPANRALFSVQAMLTVIDKCSALWTETGDSSELSAAWIVFALKDLVSDSQCRTETLANVTNVRYEILYYCHTPSLDVGISSTV</sequence>
<feature type="non-terminal residue" evidence="1">
    <location>
        <position position="1"/>
    </location>
</feature>
<comment type="caution">
    <text evidence="1">The sequence shown here is derived from an EMBL/GenBank/DDBJ whole genome shotgun (WGS) entry which is preliminary data.</text>
</comment>
<organism evidence="1 2">
    <name type="scientific">Kipferlia bialata</name>
    <dbReference type="NCBI Taxonomy" id="797122"/>
    <lineage>
        <taxon>Eukaryota</taxon>
        <taxon>Metamonada</taxon>
        <taxon>Carpediemonas-like organisms</taxon>
        <taxon>Kipferlia</taxon>
    </lineage>
</organism>
<name>A0A9K3GNB4_9EUKA</name>
<reference evidence="1 2" key="1">
    <citation type="journal article" date="2018" name="PLoS ONE">
        <title>The draft genome of Kipferlia bialata reveals reductive genome evolution in fornicate parasites.</title>
        <authorList>
            <person name="Tanifuji G."/>
            <person name="Takabayashi S."/>
            <person name="Kume K."/>
            <person name="Takagi M."/>
            <person name="Nakayama T."/>
            <person name="Kamikawa R."/>
            <person name="Inagaki Y."/>
            <person name="Hashimoto T."/>
        </authorList>
    </citation>
    <scope>NUCLEOTIDE SEQUENCE [LARGE SCALE GENOMIC DNA]</scope>
    <source>
        <strain evidence="1">NY0173</strain>
    </source>
</reference>
<keyword evidence="2" id="KW-1185">Reference proteome</keyword>